<name>A0A9Q1MT89_9SOLA</name>
<reference evidence="3" key="1">
    <citation type="journal article" date="2023" name="Proc. Natl. Acad. Sci. U.S.A.">
        <title>Genomic and structural basis for evolution of tropane alkaloid biosynthesis.</title>
        <authorList>
            <person name="Wanga Y.-J."/>
            <person name="Taina T."/>
            <person name="Yua J.-Y."/>
            <person name="Lia J."/>
            <person name="Xua B."/>
            <person name="Chenc J."/>
            <person name="D'Auriad J.C."/>
            <person name="Huanga J.-P."/>
            <person name="Huanga S.-X."/>
        </authorList>
    </citation>
    <scope>NUCLEOTIDE SEQUENCE [LARGE SCALE GENOMIC DNA]</scope>
    <source>
        <strain evidence="3">cv. KIB-2019</strain>
    </source>
</reference>
<sequence length="289" mass="33114">MDPFVNIVNINSKPNVILSNFKLVFSPLFSYSLAPKLLSSLNLFFSSSNQLVSNFLTEFMVRVDPKNVRCELEENQEHDISSEGVQSSKTFSDRDEFSGTSSDVDECIEENDTLLMIERETSIDLSRYGLRKELDDKDHFDGVLNSPLERHEILVAMDQDVHETTIRRQRSEGVTENTNLSDSPDKLSQLIELCKEKFDEMNNMNKKLIKRMNDFDGKVDKLSGIVGDLRVQVEKLSRKEYVDETFKVGVEQPYLLEKKVIVEVEEEGSKMVDKDEAVKFAKECTTMAK</sequence>
<keyword evidence="3" id="KW-1185">Reference proteome</keyword>
<organism evidence="2 3">
    <name type="scientific">Anisodus acutangulus</name>
    <dbReference type="NCBI Taxonomy" id="402998"/>
    <lineage>
        <taxon>Eukaryota</taxon>
        <taxon>Viridiplantae</taxon>
        <taxon>Streptophyta</taxon>
        <taxon>Embryophyta</taxon>
        <taxon>Tracheophyta</taxon>
        <taxon>Spermatophyta</taxon>
        <taxon>Magnoliopsida</taxon>
        <taxon>eudicotyledons</taxon>
        <taxon>Gunneridae</taxon>
        <taxon>Pentapetalae</taxon>
        <taxon>asterids</taxon>
        <taxon>lamiids</taxon>
        <taxon>Solanales</taxon>
        <taxon>Solanaceae</taxon>
        <taxon>Solanoideae</taxon>
        <taxon>Hyoscyameae</taxon>
        <taxon>Anisodus</taxon>
    </lineage>
</organism>
<accession>A0A9Q1MT89</accession>
<evidence type="ECO:0000313" key="3">
    <source>
        <dbReference type="Proteomes" id="UP001152561"/>
    </source>
</evidence>
<evidence type="ECO:0000256" key="1">
    <source>
        <dbReference type="SAM" id="MobiDB-lite"/>
    </source>
</evidence>
<gene>
    <name evidence="2" type="ORF">K7X08_019812</name>
</gene>
<proteinExistence type="predicted"/>
<feature type="region of interest" description="Disordered" evidence="1">
    <location>
        <begin position="74"/>
        <end position="103"/>
    </location>
</feature>
<protein>
    <submittedName>
        <fullName evidence="2">Uncharacterized protein</fullName>
    </submittedName>
</protein>
<dbReference type="Proteomes" id="UP001152561">
    <property type="component" value="Unassembled WGS sequence"/>
</dbReference>
<dbReference type="AlphaFoldDB" id="A0A9Q1MT89"/>
<evidence type="ECO:0000313" key="2">
    <source>
        <dbReference type="EMBL" id="KAJ8567604.1"/>
    </source>
</evidence>
<dbReference type="EMBL" id="JAJAGQ010000003">
    <property type="protein sequence ID" value="KAJ8567604.1"/>
    <property type="molecule type" value="Genomic_DNA"/>
</dbReference>
<comment type="caution">
    <text evidence="2">The sequence shown here is derived from an EMBL/GenBank/DDBJ whole genome shotgun (WGS) entry which is preliminary data.</text>
</comment>
<dbReference type="OrthoDB" id="1194650at2759"/>